<evidence type="ECO:0000313" key="1">
    <source>
        <dbReference type="EMBL" id="SEJ20782.1"/>
    </source>
</evidence>
<dbReference type="EMBL" id="FNYA01000007">
    <property type="protein sequence ID" value="SEJ20782.1"/>
    <property type="molecule type" value="Genomic_DNA"/>
</dbReference>
<accession>A0A1H6X7E5</accession>
<dbReference type="OrthoDB" id="5735516at2"/>
<dbReference type="Proteomes" id="UP000199702">
    <property type="component" value="Unassembled WGS sequence"/>
</dbReference>
<evidence type="ECO:0000313" key="2">
    <source>
        <dbReference type="Proteomes" id="UP000199702"/>
    </source>
</evidence>
<dbReference type="AlphaFoldDB" id="A0A1H6X7E5"/>
<keyword evidence="2" id="KW-1185">Reference proteome</keyword>
<protein>
    <recommendedName>
        <fullName evidence="3">Peptidase E</fullName>
    </recommendedName>
</protein>
<dbReference type="InterPro" id="IPR046525">
    <property type="entry name" value="DUF6702"/>
</dbReference>
<dbReference type="RefSeq" id="WP_091314620.1">
    <property type="nucleotide sequence ID" value="NZ_CBCSJU010000003.1"/>
</dbReference>
<gene>
    <name evidence="1" type="ORF">SAMN05660918_2652</name>
</gene>
<dbReference type="Pfam" id="PF20420">
    <property type="entry name" value="DUF6702"/>
    <property type="match status" value="1"/>
</dbReference>
<reference evidence="2" key="1">
    <citation type="submission" date="2016-10" db="EMBL/GenBank/DDBJ databases">
        <authorList>
            <person name="Varghese N."/>
            <person name="Submissions S."/>
        </authorList>
    </citation>
    <scope>NUCLEOTIDE SEQUENCE [LARGE SCALE GENOMIC DNA]</scope>
    <source>
        <strain evidence="2">DSM 17934</strain>
    </source>
</reference>
<evidence type="ECO:0008006" key="3">
    <source>
        <dbReference type="Google" id="ProtNLM"/>
    </source>
</evidence>
<name>A0A1H6X7E5_9FLAO</name>
<proteinExistence type="predicted"/>
<sequence length="167" mass="19865">MNKIRISLLVVLFVLSSAFTFHKFYVGVFQVDYFKEKKAVQITARLFIDDLEKVLHKKYNKHFYITTKDEVADANTYIAKYLDEKLKIKINNKIQSIQFLTKEQEENIVICYLKINFKDNIKDLEITNNVLFDIFNEQQNLLHLNINGNKKTILFTNTETNQKLKYK</sequence>
<organism evidence="1 2">
    <name type="scientific">Flavobacterium terrigena</name>
    <dbReference type="NCBI Taxonomy" id="402734"/>
    <lineage>
        <taxon>Bacteria</taxon>
        <taxon>Pseudomonadati</taxon>
        <taxon>Bacteroidota</taxon>
        <taxon>Flavobacteriia</taxon>
        <taxon>Flavobacteriales</taxon>
        <taxon>Flavobacteriaceae</taxon>
        <taxon>Flavobacterium</taxon>
    </lineage>
</organism>
<dbReference type="STRING" id="402734.SAMN05660918_2652"/>